<name>A0A858RTD7_9BACT</name>
<dbReference type="InterPro" id="IPR000182">
    <property type="entry name" value="GNAT_dom"/>
</dbReference>
<dbReference type="EMBL" id="CP051774">
    <property type="protein sequence ID" value="QJE99333.1"/>
    <property type="molecule type" value="Genomic_DNA"/>
</dbReference>
<dbReference type="GO" id="GO:1990189">
    <property type="term" value="F:protein N-terminal-serine acetyltransferase activity"/>
    <property type="evidence" value="ECO:0007669"/>
    <property type="project" value="TreeGrafter"/>
</dbReference>
<dbReference type="PANTHER" id="PTHR43441:SF3">
    <property type="entry name" value="ACETYLTRANSFERASE"/>
    <property type="match status" value="1"/>
</dbReference>
<evidence type="ECO:0000313" key="2">
    <source>
        <dbReference type="EMBL" id="QJE99333.1"/>
    </source>
</evidence>
<dbReference type="Gene3D" id="3.40.630.30">
    <property type="match status" value="1"/>
</dbReference>
<dbReference type="InterPro" id="IPR016181">
    <property type="entry name" value="Acyl_CoA_acyltransferase"/>
</dbReference>
<feature type="domain" description="N-acetyltransferase" evidence="1">
    <location>
        <begin position="16"/>
        <end position="176"/>
    </location>
</feature>
<sequence length="186" mass="21041">MMPPHPVPETIETDRVIVRTAMPGDGPIFNRAVLSSLPELSPWLGWVRTPPSMEDSEASCRRAYEKFLALEDMMAFIFSKEDGELIGGSGLHYMDWTLRCFEVGYWGRTGYVGKGLITEGVRALADFALDGLKANRVFLTTDNANMRSWRLAERAGFELEGILRNERLDLDGKPRDTRVYARVPNR</sequence>
<dbReference type="KEGG" id="luo:HHL09_20535"/>
<accession>A0A858RTD7</accession>
<dbReference type="PANTHER" id="PTHR43441">
    <property type="entry name" value="RIBOSOMAL-PROTEIN-SERINE ACETYLTRANSFERASE"/>
    <property type="match status" value="1"/>
</dbReference>
<dbReference type="Proteomes" id="UP000501812">
    <property type="component" value="Chromosome"/>
</dbReference>
<proteinExistence type="predicted"/>
<protein>
    <submittedName>
        <fullName evidence="2">GNAT family N-acetyltransferase</fullName>
    </submittedName>
</protein>
<evidence type="ECO:0000313" key="3">
    <source>
        <dbReference type="Proteomes" id="UP000501812"/>
    </source>
</evidence>
<keyword evidence="2" id="KW-0808">Transferase</keyword>
<reference evidence="2 3" key="1">
    <citation type="submission" date="2020-04" db="EMBL/GenBank/DDBJ databases">
        <title>Luteolibacter sp. G-1-1-1 isolated from soil.</title>
        <authorList>
            <person name="Dahal R.H."/>
        </authorList>
    </citation>
    <scope>NUCLEOTIDE SEQUENCE [LARGE SCALE GENOMIC DNA]</scope>
    <source>
        <strain evidence="2 3">G-1-1-1</strain>
    </source>
</reference>
<organism evidence="2 3">
    <name type="scientific">Luteolibacter luteus</name>
    <dbReference type="NCBI Taxonomy" id="2728835"/>
    <lineage>
        <taxon>Bacteria</taxon>
        <taxon>Pseudomonadati</taxon>
        <taxon>Verrucomicrobiota</taxon>
        <taxon>Verrucomicrobiia</taxon>
        <taxon>Verrucomicrobiales</taxon>
        <taxon>Verrucomicrobiaceae</taxon>
        <taxon>Luteolibacter</taxon>
    </lineage>
</organism>
<dbReference type="GO" id="GO:0008999">
    <property type="term" value="F:protein-N-terminal-alanine acetyltransferase activity"/>
    <property type="evidence" value="ECO:0007669"/>
    <property type="project" value="TreeGrafter"/>
</dbReference>
<keyword evidence="3" id="KW-1185">Reference proteome</keyword>
<dbReference type="Pfam" id="PF13302">
    <property type="entry name" value="Acetyltransf_3"/>
    <property type="match status" value="1"/>
</dbReference>
<dbReference type="InterPro" id="IPR051908">
    <property type="entry name" value="Ribosomal_N-acetyltransferase"/>
</dbReference>
<dbReference type="PROSITE" id="PS51186">
    <property type="entry name" value="GNAT"/>
    <property type="match status" value="1"/>
</dbReference>
<dbReference type="AlphaFoldDB" id="A0A858RTD7"/>
<dbReference type="SUPFAM" id="SSF55729">
    <property type="entry name" value="Acyl-CoA N-acyltransferases (Nat)"/>
    <property type="match status" value="1"/>
</dbReference>
<gene>
    <name evidence="2" type="ORF">HHL09_20535</name>
</gene>
<dbReference type="GO" id="GO:0005737">
    <property type="term" value="C:cytoplasm"/>
    <property type="evidence" value="ECO:0007669"/>
    <property type="project" value="TreeGrafter"/>
</dbReference>
<evidence type="ECO:0000259" key="1">
    <source>
        <dbReference type="PROSITE" id="PS51186"/>
    </source>
</evidence>